<dbReference type="Proteomes" id="UP000050413">
    <property type="component" value="Unassembled WGS sequence"/>
</dbReference>
<gene>
    <name evidence="3" type="ORF">Ga0058931_1030</name>
    <name evidence="4" type="ORF">HLUCCA05_13375</name>
</gene>
<reference evidence="4 5" key="1">
    <citation type="submission" date="2015-09" db="EMBL/GenBank/DDBJ databases">
        <title>Identification and resolution of microdiversity through metagenomic sequencing of parallel consortia.</title>
        <authorList>
            <person name="Nelson W.C."/>
            <person name="Romine M.F."/>
            <person name="Lindemann S.R."/>
        </authorList>
    </citation>
    <scope>NUCLEOTIDE SEQUENCE [LARGE SCALE GENOMIC DNA]</scope>
    <source>
        <strain evidence="4">HL-91</strain>
    </source>
</reference>
<feature type="domain" description="Haem-binding uptake Tiki superfamily ChaN" evidence="2">
    <location>
        <begin position="25"/>
        <end position="220"/>
    </location>
</feature>
<evidence type="ECO:0000313" key="3">
    <source>
        <dbReference type="EMBL" id="CUX80321.1"/>
    </source>
</evidence>
<protein>
    <submittedName>
        <fullName evidence="4">Putative iron-regulated protein</fullName>
    </submittedName>
    <submittedName>
        <fullName evidence="3">Uncharacterized iron-regulated protein</fullName>
    </submittedName>
</protein>
<sequence>MRWMVLCAALALPAQAEQIAPDGLDSLPGADVYFLGEVHDHPDHHLNQARAIAAIKPSAMVFEMLTEGQAANAPATWESSDALAEALAWDGTGWPDFDMYYPIFEAAPAARIYGAAIPRDQARAVFEQPVAEVFAGDAVRFGLDQPLTPEEQATREDLQAEAHCNALPADLLPGMVTVQRLRDAELARVTERALRDTGGPVVVITGTGHVRRDWGAPAALALAAPGVTSVVVGQYESAAPDPALTDFWIVTEAAPRDDPCAAFQ</sequence>
<dbReference type="Proteomes" id="UP000182045">
    <property type="component" value="Unassembled WGS sequence"/>
</dbReference>
<dbReference type="RefSeq" id="WP_072245385.1">
    <property type="nucleotide sequence ID" value="NZ_FBYC01000004.1"/>
</dbReference>
<dbReference type="PATRIC" id="fig|1666912.4.peg.578"/>
<dbReference type="Pfam" id="PF04187">
    <property type="entry name" value="Cofac_haem_bdg"/>
    <property type="match status" value="1"/>
</dbReference>
<dbReference type="Gene3D" id="3.40.50.11550">
    <property type="match status" value="2"/>
</dbReference>
<feature type="chain" id="PRO_5010266827" evidence="1">
    <location>
        <begin position="17"/>
        <end position="264"/>
    </location>
</feature>
<proteinExistence type="predicted"/>
<dbReference type="InterPro" id="IPR007314">
    <property type="entry name" value="Cofac_haem-bd_dom"/>
</dbReference>
<evidence type="ECO:0000313" key="6">
    <source>
        <dbReference type="Proteomes" id="UP000182045"/>
    </source>
</evidence>
<evidence type="ECO:0000256" key="1">
    <source>
        <dbReference type="SAM" id="SignalP"/>
    </source>
</evidence>
<name>A0A0P7WGB3_9RHOB</name>
<reference evidence="3 6" key="2">
    <citation type="submission" date="2016-01" db="EMBL/GenBank/DDBJ databases">
        <authorList>
            <person name="Varghese N."/>
        </authorList>
    </citation>
    <scope>NUCLEOTIDE SEQUENCE [LARGE SCALE GENOMIC DNA]</scope>
    <source>
        <strain evidence="3 6">HL-91</strain>
    </source>
</reference>
<dbReference type="OrthoDB" id="9795827at2"/>
<keyword evidence="6" id="KW-1185">Reference proteome</keyword>
<evidence type="ECO:0000313" key="5">
    <source>
        <dbReference type="Proteomes" id="UP000050413"/>
    </source>
</evidence>
<accession>A0A0P7WGB3</accession>
<comment type="caution">
    <text evidence="4">The sequence shown here is derived from an EMBL/GenBank/DDBJ whole genome shotgun (WGS) entry which is preliminary data.</text>
</comment>
<dbReference type="SUPFAM" id="SSF159501">
    <property type="entry name" value="EreA/ChaN-like"/>
    <property type="match status" value="1"/>
</dbReference>
<organism evidence="4 5">
    <name type="scientific">Roseibaca calidilacus</name>
    <dbReference type="NCBI Taxonomy" id="1666912"/>
    <lineage>
        <taxon>Bacteria</taxon>
        <taxon>Pseudomonadati</taxon>
        <taxon>Pseudomonadota</taxon>
        <taxon>Alphaproteobacteria</taxon>
        <taxon>Rhodobacterales</taxon>
        <taxon>Paracoccaceae</taxon>
        <taxon>Roseinatronobacter</taxon>
    </lineage>
</organism>
<dbReference type="AlphaFoldDB" id="A0A0P7WGB3"/>
<evidence type="ECO:0000259" key="2">
    <source>
        <dbReference type="Pfam" id="PF04187"/>
    </source>
</evidence>
<keyword evidence="1" id="KW-0732">Signal</keyword>
<dbReference type="STRING" id="1666912.Ga0058931_1030"/>
<evidence type="ECO:0000313" key="4">
    <source>
        <dbReference type="EMBL" id="KPP93010.1"/>
    </source>
</evidence>
<dbReference type="EMBL" id="LJSG01000010">
    <property type="protein sequence ID" value="KPP93010.1"/>
    <property type="molecule type" value="Genomic_DNA"/>
</dbReference>
<feature type="signal peptide" evidence="1">
    <location>
        <begin position="1"/>
        <end position="16"/>
    </location>
</feature>
<dbReference type="CDD" id="cd14727">
    <property type="entry name" value="ChanN-like"/>
    <property type="match status" value="1"/>
</dbReference>
<dbReference type="EMBL" id="FBYC01000004">
    <property type="protein sequence ID" value="CUX80321.1"/>
    <property type="molecule type" value="Genomic_DNA"/>
</dbReference>